<gene>
    <name evidence="2" type="ORF">ASB62_04685</name>
</gene>
<evidence type="ECO:0000313" key="2">
    <source>
        <dbReference type="EMBL" id="KUL30130.1"/>
    </source>
</evidence>
<dbReference type="Proteomes" id="UP000053937">
    <property type="component" value="Unassembled WGS sequence"/>
</dbReference>
<accession>A0A124G9T6</accession>
<dbReference type="AlphaFoldDB" id="A0A124G9T6"/>
<name>A0A124G9T6_CHLLI</name>
<dbReference type="EMBL" id="LMBR01000105">
    <property type="protein sequence ID" value="KUL30130.1"/>
    <property type="molecule type" value="Genomic_DNA"/>
</dbReference>
<reference evidence="2 3" key="1">
    <citation type="submission" date="2015-10" db="EMBL/GenBank/DDBJ databases">
        <title>Draft Genome Sequence of Chlorobium limicola strain Frasassi Growing under Artificial Lighting in the Frasassi Cave System.</title>
        <authorList>
            <person name="Mansor M."/>
            <person name="Macalady J."/>
        </authorList>
    </citation>
    <scope>NUCLEOTIDE SEQUENCE [LARGE SCALE GENOMIC DNA]</scope>
    <source>
        <strain evidence="2 3">Frasassi</strain>
    </source>
</reference>
<organism evidence="2 3">
    <name type="scientific">Chlorobium limicola</name>
    <dbReference type="NCBI Taxonomy" id="1092"/>
    <lineage>
        <taxon>Bacteria</taxon>
        <taxon>Pseudomonadati</taxon>
        <taxon>Chlorobiota</taxon>
        <taxon>Chlorobiia</taxon>
        <taxon>Chlorobiales</taxon>
        <taxon>Chlorobiaceae</taxon>
        <taxon>Chlorobium/Pelodictyon group</taxon>
        <taxon>Chlorobium</taxon>
    </lineage>
</organism>
<feature type="compositionally biased region" description="Polar residues" evidence="1">
    <location>
        <begin position="98"/>
        <end position="107"/>
    </location>
</feature>
<evidence type="ECO:0000313" key="3">
    <source>
        <dbReference type="Proteomes" id="UP000053937"/>
    </source>
</evidence>
<feature type="region of interest" description="Disordered" evidence="1">
    <location>
        <begin position="88"/>
        <end position="107"/>
    </location>
</feature>
<comment type="caution">
    <text evidence="2">The sequence shown here is derived from an EMBL/GenBank/DDBJ whole genome shotgun (WGS) entry which is preliminary data.</text>
</comment>
<sequence length="107" mass="12554">MALKKTCSHDNARYVLKYYRPLPYEFPYLLHLADLPVIDLKTLKPRYEKNKKRLSRFPSETASFVDPETRYVQNVFSYLPSMNRSMNPDCPDHGVPLCQSSLPDRKT</sequence>
<evidence type="ECO:0000256" key="1">
    <source>
        <dbReference type="SAM" id="MobiDB-lite"/>
    </source>
</evidence>
<proteinExistence type="predicted"/>
<keyword evidence="3" id="KW-1185">Reference proteome</keyword>
<protein>
    <submittedName>
        <fullName evidence="2">Uncharacterized protein</fullName>
    </submittedName>
</protein>